<organism evidence="1 2">
    <name type="scientific">Apibacter mensalis</name>
    <dbReference type="NCBI Taxonomy" id="1586267"/>
    <lineage>
        <taxon>Bacteria</taxon>
        <taxon>Pseudomonadati</taxon>
        <taxon>Bacteroidota</taxon>
        <taxon>Flavobacteriia</taxon>
        <taxon>Flavobacteriales</taxon>
        <taxon>Weeksellaceae</taxon>
        <taxon>Apibacter</taxon>
    </lineage>
</organism>
<dbReference type="Proteomes" id="UP000182761">
    <property type="component" value="Unassembled WGS sequence"/>
</dbReference>
<dbReference type="AlphaFoldDB" id="A0A0X3AT49"/>
<protein>
    <submittedName>
        <fullName evidence="1">Uncharacterized protein</fullName>
    </submittedName>
</protein>
<evidence type="ECO:0000313" key="2">
    <source>
        <dbReference type="Proteomes" id="UP000182761"/>
    </source>
</evidence>
<dbReference type="RefSeq" id="WP_055426406.1">
    <property type="nucleotide sequence ID" value="NZ_FCOR01000034.1"/>
</dbReference>
<proteinExistence type="predicted"/>
<reference evidence="1 2" key="1">
    <citation type="submission" date="2016-01" db="EMBL/GenBank/DDBJ databases">
        <authorList>
            <person name="McClelland M."/>
            <person name="Jain A."/>
            <person name="Saraogi P."/>
            <person name="Mendelson R."/>
            <person name="Westerman R."/>
            <person name="SanMiguel P."/>
            <person name="Csonka L."/>
        </authorList>
    </citation>
    <scope>NUCLEOTIDE SEQUENCE [LARGE SCALE GENOMIC DNA]</scope>
    <source>
        <strain evidence="1 2">R-53146</strain>
    </source>
</reference>
<evidence type="ECO:0000313" key="1">
    <source>
        <dbReference type="EMBL" id="CVK17257.1"/>
    </source>
</evidence>
<dbReference type="STRING" id="1586267.GCA_001418685_02121"/>
<name>A0A0X3AT49_9FLAO</name>
<dbReference type="OrthoDB" id="1262402at2"/>
<dbReference type="EMBL" id="FCOR01000034">
    <property type="protein sequence ID" value="CVK17257.1"/>
    <property type="molecule type" value="Genomic_DNA"/>
</dbReference>
<gene>
    <name evidence="1" type="ORF">Ga0061079_1344</name>
</gene>
<sequence length="136" mass="15925">MRTNIEVIDLIYQILKPLEEGLSGGIYKIQRPANSNKEDIVINSLILASGDIQKGTFNINIHVPDLLIKFKNQTQNQPDLKRLKELNKLVKSKIDEIYNEDYNLFVLWENTLKDIDAKNHYINIRIQFISYKAYFN</sequence>
<accession>A0A0X3AT49</accession>
<keyword evidence="2" id="KW-1185">Reference proteome</keyword>